<organism evidence="6">
    <name type="scientific">marine sediment metagenome</name>
    <dbReference type="NCBI Taxonomy" id="412755"/>
    <lineage>
        <taxon>unclassified sequences</taxon>
        <taxon>metagenomes</taxon>
        <taxon>ecological metagenomes</taxon>
    </lineage>
</organism>
<dbReference type="GO" id="GO:0051745">
    <property type="term" value="F:4-hydroxy-3-methylbut-2-enyl diphosphate reductase activity"/>
    <property type="evidence" value="ECO:0007669"/>
    <property type="project" value="InterPro"/>
</dbReference>
<dbReference type="Gene3D" id="2.60.120.460">
    <property type="entry name" value="YjbQ-like"/>
    <property type="match status" value="1"/>
</dbReference>
<evidence type="ECO:0000256" key="5">
    <source>
        <dbReference type="ARBA" id="ARBA00023014"/>
    </source>
</evidence>
<protein>
    <recommendedName>
        <fullName evidence="7">4-hydroxy-3-methylbut-2-enyl diphosphate reductase</fullName>
    </recommendedName>
</protein>
<evidence type="ECO:0000313" key="6">
    <source>
        <dbReference type="EMBL" id="GAG26620.1"/>
    </source>
</evidence>
<evidence type="ECO:0000256" key="1">
    <source>
        <dbReference type="ARBA" id="ARBA00001966"/>
    </source>
</evidence>
<proteinExistence type="predicted"/>
<dbReference type="PANTHER" id="PTHR30426:SF0">
    <property type="entry name" value="4-HYDROXY-3-METHYLBUT-2-ENYL DIPHOSPHATE REDUCTASE"/>
    <property type="match status" value="1"/>
</dbReference>
<dbReference type="GO" id="GO:0046872">
    <property type="term" value="F:metal ion binding"/>
    <property type="evidence" value="ECO:0007669"/>
    <property type="project" value="UniProtKB-KW"/>
</dbReference>
<dbReference type="PANTHER" id="PTHR30426">
    <property type="entry name" value="4-HYDROXY-3-METHYLBUT-2-ENYL DIPHOSPHATE REDUCTASE"/>
    <property type="match status" value="1"/>
</dbReference>
<sequence length="192" mass="21212">MALLSQTTKSEESFTAFVAKFMTKHIGRMNELRIINTTCPETEERYQAARELARECDLLIVVGGRNSANTRKLADTCVATGVETHQVEMAAEIEPAWLVDKDSVGVTADASTPDESIEEVVQYLQKLDNQRKGTVSEQREGLPGMKFSCRNLVIRTDKGPQFIDITDGVASLVRDSAIRSGFAIVFTRHTTA</sequence>
<accession>X0W7Q7</accession>
<dbReference type="AlphaFoldDB" id="X0W7Q7"/>
<name>X0W7Q7_9ZZZZ</name>
<dbReference type="Gene3D" id="3.40.1010.20">
    <property type="entry name" value="4-hydroxy-3-methylbut-2-enyl diphosphate reductase, catalytic domain"/>
    <property type="match status" value="1"/>
</dbReference>
<keyword evidence="3" id="KW-0479">Metal-binding</keyword>
<dbReference type="GO" id="GO:0019288">
    <property type="term" value="P:isopentenyl diphosphate biosynthetic process, methylerythritol 4-phosphate pathway"/>
    <property type="evidence" value="ECO:0007669"/>
    <property type="project" value="InterPro"/>
</dbReference>
<keyword evidence="5" id="KW-0411">Iron-sulfur</keyword>
<evidence type="ECO:0000256" key="2">
    <source>
        <dbReference type="ARBA" id="ARBA00022485"/>
    </source>
</evidence>
<feature type="non-terminal residue" evidence="6">
    <location>
        <position position="192"/>
    </location>
</feature>
<keyword evidence="2" id="KW-0004">4Fe-4S</keyword>
<dbReference type="GO" id="GO:0050992">
    <property type="term" value="P:dimethylallyl diphosphate biosynthetic process"/>
    <property type="evidence" value="ECO:0007669"/>
    <property type="project" value="InterPro"/>
</dbReference>
<dbReference type="InterPro" id="IPR035917">
    <property type="entry name" value="YjbQ-like_sf"/>
</dbReference>
<evidence type="ECO:0000256" key="4">
    <source>
        <dbReference type="ARBA" id="ARBA00023004"/>
    </source>
</evidence>
<gene>
    <name evidence="6" type="ORF">S01H1_50024</name>
</gene>
<dbReference type="GO" id="GO:0051539">
    <property type="term" value="F:4 iron, 4 sulfur cluster binding"/>
    <property type="evidence" value="ECO:0007669"/>
    <property type="project" value="UniProtKB-KW"/>
</dbReference>
<comment type="cofactor">
    <cofactor evidence="1">
        <name>[4Fe-4S] cluster</name>
        <dbReference type="ChEBI" id="CHEBI:49883"/>
    </cofactor>
</comment>
<dbReference type="EMBL" id="BARS01032213">
    <property type="protein sequence ID" value="GAG26620.1"/>
    <property type="molecule type" value="Genomic_DNA"/>
</dbReference>
<keyword evidence="4" id="KW-0408">Iron</keyword>
<evidence type="ECO:0008006" key="7">
    <source>
        <dbReference type="Google" id="ProtNLM"/>
    </source>
</evidence>
<comment type="caution">
    <text evidence="6">The sequence shown here is derived from an EMBL/GenBank/DDBJ whole genome shotgun (WGS) entry which is preliminary data.</text>
</comment>
<dbReference type="InterPro" id="IPR003451">
    <property type="entry name" value="LytB/IspH"/>
</dbReference>
<evidence type="ECO:0000256" key="3">
    <source>
        <dbReference type="ARBA" id="ARBA00022723"/>
    </source>
</evidence>
<reference evidence="6" key="1">
    <citation type="journal article" date="2014" name="Front. Microbiol.">
        <title>High frequency of phylogenetically diverse reductive dehalogenase-homologous genes in deep subseafloor sedimentary metagenomes.</title>
        <authorList>
            <person name="Kawai M."/>
            <person name="Futagami T."/>
            <person name="Toyoda A."/>
            <person name="Takaki Y."/>
            <person name="Nishi S."/>
            <person name="Hori S."/>
            <person name="Arai W."/>
            <person name="Tsubouchi T."/>
            <person name="Morono Y."/>
            <person name="Uchiyama I."/>
            <person name="Ito T."/>
            <person name="Fujiyama A."/>
            <person name="Inagaki F."/>
            <person name="Takami H."/>
        </authorList>
    </citation>
    <scope>NUCLEOTIDE SEQUENCE</scope>
    <source>
        <strain evidence="6">Expedition CK06-06</strain>
    </source>
</reference>
<dbReference type="Pfam" id="PF02401">
    <property type="entry name" value="LYTB"/>
    <property type="match status" value="1"/>
</dbReference>
<dbReference type="SUPFAM" id="SSF111038">
    <property type="entry name" value="YjbQ-like"/>
    <property type="match status" value="1"/>
</dbReference>